<dbReference type="AlphaFoldDB" id="A0A9W8DVD0"/>
<name>A0A9W8DVD0_9FUNG</name>
<feature type="compositionally biased region" description="Low complexity" evidence="1">
    <location>
        <begin position="48"/>
        <end position="66"/>
    </location>
</feature>
<evidence type="ECO:0000256" key="1">
    <source>
        <dbReference type="SAM" id="MobiDB-lite"/>
    </source>
</evidence>
<gene>
    <name evidence="2" type="ORF">H4219_001480</name>
</gene>
<evidence type="ECO:0000313" key="3">
    <source>
        <dbReference type="Proteomes" id="UP001150538"/>
    </source>
</evidence>
<reference evidence="2" key="1">
    <citation type="submission" date="2022-07" db="EMBL/GenBank/DDBJ databases">
        <title>Phylogenomic reconstructions and comparative analyses of Kickxellomycotina fungi.</title>
        <authorList>
            <person name="Reynolds N.K."/>
            <person name="Stajich J.E."/>
            <person name="Barry K."/>
            <person name="Grigoriev I.V."/>
            <person name="Crous P."/>
            <person name="Smith M.E."/>
        </authorList>
    </citation>
    <scope>NUCLEOTIDE SEQUENCE</scope>
    <source>
        <strain evidence="2">NBRC 100468</strain>
    </source>
</reference>
<dbReference type="Proteomes" id="UP001150538">
    <property type="component" value="Unassembled WGS sequence"/>
</dbReference>
<organism evidence="2 3">
    <name type="scientific">Mycoemilia scoparia</name>
    <dbReference type="NCBI Taxonomy" id="417184"/>
    <lineage>
        <taxon>Eukaryota</taxon>
        <taxon>Fungi</taxon>
        <taxon>Fungi incertae sedis</taxon>
        <taxon>Zoopagomycota</taxon>
        <taxon>Kickxellomycotina</taxon>
        <taxon>Kickxellomycetes</taxon>
        <taxon>Kickxellales</taxon>
        <taxon>Kickxellaceae</taxon>
        <taxon>Mycoemilia</taxon>
    </lineage>
</organism>
<feature type="compositionally biased region" description="Polar residues" evidence="1">
    <location>
        <begin position="21"/>
        <end position="30"/>
    </location>
</feature>
<keyword evidence="3" id="KW-1185">Reference proteome</keyword>
<evidence type="ECO:0000313" key="2">
    <source>
        <dbReference type="EMBL" id="KAJ1920247.1"/>
    </source>
</evidence>
<sequence>MSTQKNSADIKDVTKSKNSKHLQSSLSNTRPPLPLVSILTNVSPPPSSSLSQSRLLGNNDNNNDDNGVGQRNFEPNHSGNSLYNTNLDASYLDGYNAGYRDGYGDGYNRRSNSPLFPYIFQQRHRPTTINHTPVLKDGGNGRCNTPDTIERMYNQRWGENKPLADETDSMEDDDQLSHHSVKSLPLLFPSPNILSEQECTADCYFSLPPSPTKAGPWIRRVQREDLFEYIQNERHSFDEPDCIESTNNNTTRDWVARANNETDFECLGENWSPLRSELRRGENDNSSLKRQRSLPSCGVNDDIGSTLGYPLGSRIKRSRTI</sequence>
<protein>
    <submittedName>
        <fullName evidence="2">Uncharacterized protein</fullName>
    </submittedName>
</protein>
<dbReference type="EMBL" id="JANBPU010000016">
    <property type="protein sequence ID" value="KAJ1920247.1"/>
    <property type="molecule type" value="Genomic_DNA"/>
</dbReference>
<feature type="region of interest" description="Disordered" evidence="1">
    <location>
        <begin position="1"/>
        <end position="81"/>
    </location>
</feature>
<comment type="caution">
    <text evidence="2">The sequence shown here is derived from an EMBL/GenBank/DDBJ whole genome shotgun (WGS) entry which is preliminary data.</text>
</comment>
<proteinExistence type="predicted"/>
<accession>A0A9W8DVD0</accession>